<dbReference type="AlphaFoldDB" id="K0EYT0"/>
<proteinExistence type="predicted"/>
<dbReference type="PROSITE" id="PS51257">
    <property type="entry name" value="PROKAR_LIPOPROTEIN"/>
    <property type="match status" value="1"/>
</dbReference>
<keyword evidence="1" id="KW-0732">Signal</keyword>
<protein>
    <recommendedName>
        <fullName evidence="4">Lipoprotein</fullName>
    </recommendedName>
</protein>
<dbReference type="STRING" id="1133849.O3I_013475"/>
<evidence type="ECO:0000313" key="3">
    <source>
        <dbReference type="Proteomes" id="UP000006304"/>
    </source>
</evidence>
<sequence>MAGTSRPRVACAVLLMAAATAACDTRAQYAPSLPPAAGFRVDDGVLRLWTGTPCADVTAMTLTFDSGTGKSTAQVWTAPRPGVLVEHMDLLSSAGRPAPDTGPLQVRTPLPADYDWTEAGSAHFAVDGPPSYGARVDIPQLLRESAQHPSASYLFGDRGWMDTAAVQRENRKSFLTVCTPDPE</sequence>
<evidence type="ECO:0000256" key="1">
    <source>
        <dbReference type="SAM" id="SignalP"/>
    </source>
</evidence>
<name>K0EYT0_NOCB7</name>
<organism evidence="2 3">
    <name type="scientific">Nocardia brasiliensis (strain ATCC 700358 / HUJEG-1)</name>
    <dbReference type="NCBI Taxonomy" id="1133849"/>
    <lineage>
        <taxon>Bacteria</taxon>
        <taxon>Bacillati</taxon>
        <taxon>Actinomycetota</taxon>
        <taxon>Actinomycetes</taxon>
        <taxon>Mycobacteriales</taxon>
        <taxon>Nocardiaceae</taxon>
        <taxon>Nocardia</taxon>
    </lineage>
</organism>
<feature type="signal peptide" evidence="1">
    <location>
        <begin position="1"/>
        <end position="21"/>
    </location>
</feature>
<feature type="chain" id="PRO_5039592443" description="Lipoprotein" evidence="1">
    <location>
        <begin position="22"/>
        <end position="183"/>
    </location>
</feature>
<evidence type="ECO:0000313" key="2">
    <source>
        <dbReference type="EMBL" id="AFU00656.1"/>
    </source>
</evidence>
<evidence type="ECO:0008006" key="4">
    <source>
        <dbReference type="Google" id="ProtNLM"/>
    </source>
</evidence>
<dbReference type="KEGG" id="nbr:O3I_013475"/>
<reference evidence="2 3" key="1">
    <citation type="journal article" date="2012" name="J. Bacteriol.">
        <title>Complete genome sequence of Nocardia brasiliensis HUJEG-1.</title>
        <authorList>
            <person name="Vera-Cabrera L."/>
            <person name="Ortiz-Lopez R."/>
            <person name="Elizondo-Gonzalez R."/>
            <person name="Perez-Maya A.A."/>
            <person name="Ocampo-Candiani J."/>
        </authorList>
    </citation>
    <scope>NUCLEOTIDE SEQUENCE [LARGE SCALE GENOMIC DNA]</scope>
    <source>
        <strain evidence="3">ATCC 700358</strain>
    </source>
</reference>
<dbReference type="eggNOG" id="ENOG5032D2E">
    <property type="taxonomic scope" value="Bacteria"/>
</dbReference>
<keyword evidence="3" id="KW-1185">Reference proteome</keyword>
<dbReference type="HOGENOM" id="CLU_1545956_0_0_11"/>
<dbReference type="RefSeq" id="WP_014983511.1">
    <property type="nucleotide sequence ID" value="NC_018681.1"/>
</dbReference>
<accession>K0EYT0</accession>
<dbReference type="EMBL" id="CP003876">
    <property type="protein sequence ID" value="AFU00656.1"/>
    <property type="molecule type" value="Genomic_DNA"/>
</dbReference>
<dbReference type="Proteomes" id="UP000006304">
    <property type="component" value="Chromosome"/>
</dbReference>
<gene>
    <name evidence="2" type="ORF">O3I_013475</name>
</gene>